<feature type="transmembrane region" description="Helical" evidence="1">
    <location>
        <begin position="7"/>
        <end position="26"/>
    </location>
</feature>
<protein>
    <submittedName>
        <fullName evidence="3">Two-component system regulatory protein YycI</fullName>
    </submittedName>
</protein>
<reference evidence="4" key="1">
    <citation type="journal article" date="2019" name="Int. J. Syst. Evol. Microbiol.">
        <title>The Global Catalogue of Microorganisms (GCM) 10K type strain sequencing project: providing services to taxonomists for standard genome sequencing and annotation.</title>
        <authorList>
            <consortium name="The Broad Institute Genomics Platform"/>
            <consortium name="The Broad Institute Genome Sequencing Center for Infectious Disease"/>
            <person name="Wu L."/>
            <person name="Ma J."/>
        </authorList>
    </citation>
    <scope>NUCLEOTIDE SEQUENCE [LARGE SCALE GENOMIC DNA]</scope>
    <source>
        <strain evidence="4">CCM 8931</strain>
    </source>
</reference>
<accession>A0ABW4BY91</accession>
<keyword evidence="1" id="KW-0472">Membrane</keyword>
<evidence type="ECO:0000256" key="1">
    <source>
        <dbReference type="SAM" id="Phobius"/>
    </source>
</evidence>
<proteinExistence type="predicted"/>
<dbReference type="EMBL" id="JBHTOJ010000009">
    <property type="protein sequence ID" value="MFD1420132.1"/>
    <property type="molecule type" value="Genomic_DNA"/>
</dbReference>
<dbReference type="InterPro" id="IPR018604">
    <property type="entry name" value="YycI-like"/>
</dbReference>
<evidence type="ECO:0000259" key="2">
    <source>
        <dbReference type="Pfam" id="PF09648"/>
    </source>
</evidence>
<keyword evidence="1" id="KW-0812">Transmembrane</keyword>
<evidence type="ECO:0000313" key="4">
    <source>
        <dbReference type="Proteomes" id="UP001597188"/>
    </source>
</evidence>
<evidence type="ECO:0000313" key="3">
    <source>
        <dbReference type="EMBL" id="MFD1420132.1"/>
    </source>
</evidence>
<dbReference type="Pfam" id="PF09648">
    <property type="entry name" value="YycI"/>
    <property type="match status" value="1"/>
</dbReference>
<name>A0ABW4BY91_9LACO</name>
<dbReference type="Proteomes" id="UP001597188">
    <property type="component" value="Unassembled WGS sequence"/>
</dbReference>
<keyword evidence="4" id="KW-1185">Reference proteome</keyword>
<feature type="domain" description="Regulatory protein YycH-like" evidence="2">
    <location>
        <begin position="35"/>
        <end position="257"/>
    </location>
</feature>
<dbReference type="RefSeq" id="WP_137634262.1">
    <property type="nucleotide sequence ID" value="NZ_BJDL01000008.1"/>
</dbReference>
<organism evidence="3 4">
    <name type="scientific">Lactiplantibacillus songbeiensis</name>
    <dbReference type="NCBI Taxonomy" id="2559920"/>
    <lineage>
        <taxon>Bacteria</taxon>
        <taxon>Bacillati</taxon>
        <taxon>Bacillota</taxon>
        <taxon>Bacilli</taxon>
        <taxon>Lactobacillales</taxon>
        <taxon>Lactobacillaceae</taxon>
        <taxon>Lactiplantibacillus</taxon>
    </lineage>
</organism>
<sequence length="288" mass="31929">MNFRRIEWIFLVAFVVLDVFLVYMFVQTSSSDTSTKSTNDTTTTVIREMRDDNISFSTPSGKENNGYYIAGNNDSGLKAHLNQLTDQSTRVLSNGKITSTLRTSVTVDPDHPEKTLDQYVKSATNVIHGDEYVYSAELSSSSDYVYVQKVADGKILTGTGQLHLTINKNHQLIGYTQGYVNNVKTLREKAVTISEKKALVALYQYNQVSNDSRIVWGRLGYSRLLKLKDSSVYVPTWVFAVRSKNSSNISLHRINAFTGAAMKANTANTASSDTTDGDVAAGMIWNAE</sequence>
<keyword evidence="1" id="KW-1133">Transmembrane helix</keyword>
<comment type="caution">
    <text evidence="3">The sequence shown here is derived from an EMBL/GenBank/DDBJ whole genome shotgun (WGS) entry which is preliminary data.</text>
</comment>
<dbReference type="Gene3D" id="2.40.128.690">
    <property type="entry name" value="YycH protein, domain 3-like"/>
    <property type="match status" value="1"/>
</dbReference>
<gene>
    <name evidence="3" type="ORF">ACFQ5L_04030</name>
</gene>